<evidence type="ECO:0000313" key="2">
    <source>
        <dbReference type="EMBL" id="GAA0872203.1"/>
    </source>
</evidence>
<organism evidence="2 3">
    <name type="scientific">Gangjinia marincola</name>
    <dbReference type="NCBI Taxonomy" id="578463"/>
    <lineage>
        <taxon>Bacteria</taxon>
        <taxon>Pseudomonadati</taxon>
        <taxon>Bacteroidota</taxon>
        <taxon>Flavobacteriia</taxon>
        <taxon>Flavobacteriales</taxon>
        <taxon>Flavobacteriaceae</taxon>
        <taxon>Gangjinia</taxon>
    </lineage>
</organism>
<keyword evidence="1" id="KW-0472">Membrane</keyword>
<feature type="transmembrane region" description="Helical" evidence="1">
    <location>
        <begin position="30"/>
        <end position="46"/>
    </location>
</feature>
<reference evidence="2 3" key="1">
    <citation type="journal article" date="2019" name="Int. J. Syst. Evol. Microbiol.">
        <title>The Global Catalogue of Microorganisms (GCM) 10K type strain sequencing project: providing services to taxonomists for standard genome sequencing and annotation.</title>
        <authorList>
            <consortium name="The Broad Institute Genomics Platform"/>
            <consortium name="The Broad Institute Genome Sequencing Center for Infectious Disease"/>
            <person name="Wu L."/>
            <person name="Ma J."/>
        </authorList>
    </citation>
    <scope>NUCLEOTIDE SEQUENCE [LARGE SCALE GENOMIC DNA]</scope>
    <source>
        <strain evidence="2 3">JCM 16082</strain>
    </source>
</reference>
<accession>A0ABN1MH68</accession>
<dbReference type="EMBL" id="BAAAFG010000014">
    <property type="protein sequence ID" value="GAA0872203.1"/>
    <property type="molecule type" value="Genomic_DNA"/>
</dbReference>
<feature type="transmembrane region" description="Helical" evidence="1">
    <location>
        <begin position="7"/>
        <end position="24"/>
    </location>
</feature>
<keyword evidence="1" id="KW-1133">Transmembrane helix</keyword>
<keyword evidence="3" id="KW-1185">Reference proteome</keyword>
<gene>
    <name evidence="2" type="ORF">GCM10009117_13500</name>
</gene>
<dbReference type="Proteomes" id="UP001500507">
    <property type="component" value="Unassembled WGS sequence"/>
</dbReference>
<name>A0ABN1MH68_9FLAO</name>
<protein>
    <submittedName>
        <fullName evidence="2">Uncharacterized protein</fullName>
    </submittedName>
</protein>
<keyword evidence="1" id="KW-0812">Transmembrane</keyword>
<dbReference type="RefSeq" id="WP_343765121.1">
    <property type="nucleotide sequence ID" value="NZ_BAAAFG010000014.1"/>
</dbReference>
<evidence type="ECO:0000256" key="1">
    <source>
        <dbReference type="SAM" id="Phobius"/>
    </source>
</evidence>
<evidence type="ECO:0000313" key="3">
    <source>
        <dbReference type="Proteomes" id="UP001500507"/>
    </source>
</evidence>
<comment type="caution">
    <text evidence="2">The sequence shown here is derived from an EMBL/GenBank/DDBJ whole genome shotgun (WGS) entry which is preliminary data.</text>
</comment>
<sequence length="68" mass="7723">MKINRQFLNTILIITGAALLVYGMGVKEDLVYFQVGGFVILMLGLYRSTQLWVKENNTDNTQDDDPKV</sequence>
<proteinExistence type="predicted"/>